<evidence type="ECO:0000313" key="2">
    <source>
        <dbReference type="Proteomes" id="UP000649617"/>
    </source>
</evidence>
<comment type="caution">
    <text evidence="1">The sequence shown here is derived from an EMBL/GenBank/DDBJ whole genome shotgun (WGS) entry which is preliminary data.</text>
</comment>
<dbReference type="Proteomes" id="UP000649617">
    <property type="component" value="Unassembled WGS sequence"/>
</dbReference>
<dbReference type="EMBL" id="CAJNIZ010025670">
    <property type="protein sequence ID" value="CAE7485727.1"/>
    <property type="molecule type" value="Genomic_DNA"/>
</dbReference>
<evidence type="ECO:0000313" key="1">
    <source>
        <dbReference type="EMBL" id="CAE7485727.1"/>
    </source>
</evidence>
<name>A0A812SHW7_SYMPI</name>
<sequence>MHWLANALRFEQLRYQLVAWRLNRRQGCHSHAARVDRLQAERKIPSAFGRHLVGQLGLYWHTQLPAYLGAGVRLHTCPGFMPRLLHAGGKAGHWVLHGFDTELWEPVRH</sequence>
<proteinExistence type="predicted"/>
<gene>
    <name evidence="1" type="ORF">SPIL2461_LOCUS12452</name>
</gene>
<protein>
    <submittedName>
        <fullName evidence="1">Uncharacterized protein</fullName>
    </submittedName>
</protein>
<reference evidence="1" key="1">
    <citation type="submission" date="2021-02" db="EMBL/GenBank/DDBJ databases">
        <authorList>
            <person name="Dougan E. K."/>
            <person name="Rhodes N."/>
            <person name="Thang M."/>
            <person name="Chan C."/>
        </authorList>
    </citation>
    <scope>NUCLEOTIDE SEQUENCE</scope>
</reference>
<dbReference type="AlphaFoldDB" id="A0A812SHW7"/>
<organism evidence="1 2">
    <name type="scientific">Symbiodinium pilosum</name>
    <name type="common">Dinoflagellate</name>
    <dbReference type="NCBI Taxonomy" id="2952"/>
    <lineage>
        <taxon>Eukaryota</taxon>
        <taxon>Sar</taxon>
        <taxon>Alveolata</taxon>
        <taxon>Dinophyceae</taxon>
        <taxon>Suessiales</taxon>
        <taxon>Symbiodiniaceae</taxon>
        <taxon>Symbiodinium</taxon>
    </lineage>
</organism>
<keyword evidence="2" id="KW-1185">Reference proteome</keyword>
<accession>A0A812SHW7</accession>